<dbReference type="NCBIfam" id="TIGR01877">
    <property type="entry name" value="cas_cas6"/>
    <property type="match status" value="1"/>
</dbReference>
<evidence type="ECO:0000256" key="1">
    <source>
        <dbReference type="ARBA" id="ARBA00023118"/>
    </source>
</evidence>
<proteinExistence type="predicted"/>
<dbReference type="AlphaFoldDB" id="A0A2B5X6Y5"/>
<accession>A0A2B5X6Y5</accession>
<comment type="caution">
    <text evidence="3">The sequence shown here is derived from an EMBL/GenBank/DDBJ whole genome shotgun (WGS) entry which is preliminary data.</text>
</comment>
<evidence type="ECO:0000259" key="2">
    <source>
        <dbReference type="Pfam" id="PF01881"/>
    </source>
</evidence>
<dbReference type="PANTHER" id="PTHR36984:SF3">
    <property type="entry name" value="CRISPR-ASSOCIATED ENDORIBONUCLEASE CAS6"/>
    <property type="match status" value="1"/>
</dbReference>
<evidence type="ECO:0000313" key="4">
    <source>
        <dbReference type="Proteomes" id="UP000220621"/>
    </source>
</evidence>
<dbReference type="Pfam" id="PF01881">
    <property type="entry name" value="Cas_Cas6_C"/>
    <property type="match status" value="1"/>
</dbReference>
<dbReference type="GO" id="GO:0016788">
    <property type="term" value="F:hydrolase activity, acting on ester bonds"/>
    <property type="evidence" value="ECO:0007669"/>
    <property type="project" value="InterPro"/>
</dbReference>
<dbReference type="InterPro" id="IPR049435">
    <property type="entry name" value="Cas_Cas6_C"/>
</dbReference>
<dbReference type="Gene3D" id="3.30.70.1900">
    <property type="match status" value="1"/>
</dbReference>
<evidence type="ECO:0000313" key="3">
    <source>
        <dbReference type="EMBL" id="PEM56120.1"/>
    </source>
</evidence>
<dbReference type="GO" id="GO:0051607">
    <property type="term" value="P:defense response to virus"/>
    <property type="evidence" value="ECO:0007669"/>
    <property type="project" value="UniProtKB-KW"/>
</dbReference>
<sequence length="239" mass="27849">MRLKVSFTCKVIPLSYRFMFVSFIKEALKTSNAVYAEKLYVFDNKPNKKSKNFTFSVYLKDYVLENDEFLLQNGLDWIISSPDPKFISYLVDGLNEIKEFQYKGYKLQKKNISILPEVKVKSDTVVFRTLSPIFIKDQDGKPLAPTEEGYEESFNYICDMTLLNYHGEGLKKPLQFIPMNLTKQVVKEKFDNTPNHQHFEAYRGTFLLKGDQEDLEILRQIGISFKKSQGYGCVSVEYQ</sequence>
<gene>
    <name evidence="3" type="primary">cas6</name>
    <name evidence="3" type="ORF">CN611_12105</name>
</gene>
<dbReference type="Gene3D" id="3.30.70.1890">
    <property type="match status" value="1"/>
</dbReference>
<reference evidence="3 4" key="1">
    <citation type="submission" date="2017-09" db="EMBL/GenBank/DDBJ databases">
        <title>Large-scale bioinformatics analysis of Bacillus genomes uncovers conserved roles of natural products in bacterial physiology.</title>
        <authorList>
            <consortium name="Agbiome Team Llc"/>
            <person name="Bleich R.M."/>
            <person name="Grubbs K.J."/>
            <person name="Santa Maria K.C."/>
            <person name="Allen S.E."/>
            <person name="Farag S."/>
            <person name="Shank E.A."/>
            <person name="Bowers A."/>
        </authorList>
    </citation>
    <scope>NUCLEOTIDE SEQUENCE [LARGE SCALE GENOMIC DNA]</scope>
    <source>
        <strain evidence="3 4">AFS010764</strain>
    </source>
</reference>
<feature type="domain" description="CRISPR associated protein Cas6 C-terminal" evidence="2">
    <location>
        <begin position="117"/>
        <end position="236"/>
    </location>
</feature>
<dbReference type="RefSeq" id="WP_098102425.1">
    <property type="nucleotide sequence ID" value="NZ_NUDL01000032.1"/>
</dbReference>
<dbReference type="InterPro" id="IPR045747">
    <property type="entry name" value="CRISPR-assoc_prot_Cas6_N_sf"/>
</dbReference>
<protein>
    <submittedName>
        <fullName evidence="3">CRISPR-associated endoribonuclease Cas6</fullName>
    </submittedName>
</protein>
<dbReference type="EMBL" id="NUDL01000032">
    <property type="protein sequence ID" value="PEM56120.1"/>
    <property type="molecule type" value="Genomic_DNA"/>
</dbReference>
<keyword evidence="1" id="KW-0051">Antiviral defense</keyword>
<dbReference type="PANTHER" id="PTHR36984">
    <property type="entry name" value="CRISPR-ASSOCIATED ENDORIBONUCLEASE CAS6 1"/>
    <property type="match status" value="1"/>
</dbReference>
<dbReference type="InterPro" id="IPR010156">
    <property type="entry name" value="CRISPR-assoc_prot_Cas6"/>
</dbReference>
<name>A0A2B5X6Y5_9BACI</name>
<dbReference type="CDD" id="cd21140">
    <property type="entry name" value="Cas6_I-like"/>
    <property type="match status" value="1"/>
</dbReference>
<organism evidence="3 4">
    <name type="scientific">Bacillus wiedmannii</name>
    <dbReference type="NCBI Taxonomy" id="1890302"/>
    <lineage>
        <taxon>Bacteria</taxon>
        <taxon>Bacillati</taxon>
        <taxon>Bacillota</taxon>
        <taxon>Bacilli</taxon>
        <taxon>Bacillales</taxon>
        <taxon>Bacillaceae</taxon>
        <taxon>Bacillus</taxon>
        <taxon>Bacillus cereus group</taxon>
    </lineage>
</organism>
<dbReference type="Proteomes" id="UP000220621">
    <property type="component" value="Unassembled WGS sequence"/>
</dbReference>